<gene>
    <name evidence="1" type="ORF">FB467_3443</name>
</gene>
<evidence type="ECO:0000313" key="2">
    <source>
        <dbReference type="Proteomes" id="UP000319516"/>
    </source>
</evidence>
<dbReference type="SUPFAM" id="SSF56112">
    <property type="entry name" value="Protein kinase-like (PK-like)"/>
    <property type="match status" value="1"/>
</dbReference>
<proteinExistence type="predicted"/>
<organism evidence="1 2">
    <name type="scientific">Ornithinicoccus hortensis</name>
    <dbReference type="NCBI Taxonomy" id="82346"/>
    <lineage>
        <taxon>Bacteria</taxon>
        <taxon>Bacillati</taxon>
        <taxon>Actinomycetota</taxon>
        <taxon>Actinomycetes</taxon>
        <taxon>Micrococcales</taxon>
        <taxon>Intrasporangiaceae</taxon>
        <taxon>Ornithinicoccus</taxon>
    </lineage>
</organism>
<dbReference type="InterPro" id="IPR011009">
    <property type="entry name" value="Kinase-like_dom_sf"/>
</dbReference>
<dbReference type="EMBL" id="VFOP01000001">
    <property type="protein sequence ID" value="TQL52263.1"/>
    <property type="molecule type" value="Genomic_DNA"/>
</dbReference>
<dbReference type="AlphaFoldDB" id="A0A542YW02"/>
<sequence>MSQVGDPAGPVDPDLVRRLLLDQHPDLADRPLHTVRDGTGRSEHGVALVRVGQHFAVRLPRTAAGAARLERQTRALRDIAARTGADAGTRTGSGKGVRPGAGIAVPYPVRPGDPTDYFPWGWTVHRWVPGRPATGQAVRARAWWAPRLARFAAADLHAGAPGQEASGEVAEGGLLADHDAAVRGWLTDAGVVEALDGQDRAQQVLRLWEQLLGAAPSTTAWAPWVHGRLDPARLLVDRGRLVGITGFEGPGPDGPGPGDPAADLAAGWLCFELQGRVEFVVGYSRLTGADDGWWLRGRAWAIVAALRTLAAVQPGEDGREGRHAIGQLLDAPDALRFNKY</sequence>
<reference evidence="1 2" key="1">
    <citation type="submission" date="2019-06" db="EMBL/GenBank/DDBJ databases">
        <title>Sequencing the genomes of 1000 actinobacteria strains.</title>
        <authorList>
            <person name="Klenk H.-P."/>
        </authorList>
    </citation>
    <scope>NUCLEOTIDE SEQUENCE [LARGE SCALE GENOMIC DNA]</scope>
    <source>
        <strain evidence="1 2">DSM 12335</strain>
    </source>
</reference>
<dbReference type="Gene3D" id="3.30.200.20">
    <property type="entry name" value="Phosphorylase Kinase, domain 1"/>
    <property type="match status" value="1"/>
</dbReference>
<dbReference type="GO" id="GO:0016301">
    <property type="term" value="F:kinase activity"/>
    <property type="evidence" value="ECO:0007669"/>
    <property type="project" value="UniProtKB-KW"/>
</dbReference>
<protein>
    <submittedName>
        <fullName evidence="1">Aminoglycoside phosphotransferase (APT) family kinase protein</fullName>
    </submittedName>
</protein>
<keyword evidence="1" id="KW-0808">Transferase</keyword>
<keyword evidence="2" id="KW-1185">Reference proteome</keyword>
<evidence type="ECO:0000313" key="1">
    <source>
        <dbReference type="EMBL" id="TQL52263.1"/>
    </source>
</evidence>
<comment type="caution">
    <text evidence="1">The sequence shown here is derived from an EMBL/GenBank/DDBJ whole genome shotgun (WGS) entry which is preliminary data.</text>
</comment>
<name>A0A542YW02_9MICO</name>
<dbReference type="Proteomes" id="UP000319516">
    <property type="component" value="Unassembled WGS sequence"/>
</dbReference>
<accession>A0A542YW02</accession>
<keyword evidence="1" id="KW-0418">Kinase</keyword>